<feature type="transmembrane region" description="Helical" evidence="1">
    <location>
        <begin position="234"/>
        <end position="252"/>
    </location>
</feature>
<evidence type="ECO:0000313" key="4">
    <source>
        <dbReference type="Proteomes" id="UP000603602"/>
    </source>
</evidence>
<keyword evidence="1" id="KW-1133">Transmembrane helix</keyword>
<feature type="transmembrane region" description="Helical" evidence="1">
    <location>
        <begin position="68"/>
        <end position="89"/>
    </location>
</feature>
<dbReference type="PANTHER" id="PTHR47216:SF4">
    <property type="entry name" value="OS01G0859400 PROTEIN"/>
    <property type="match status" value="1"/>
</dbReference>
<dbReference type="SUPFAM" id="SSF52799">
    <property type="entry name" value="(Phosphotyrosine protein) phosphatases II"/>
    <property type="match status" value="1"/>
</dbReference>
<dbReference type="InterPro" id="IPR020422">
    <property type="entry name" value="TYR_PHOSPHATASE_DUAL_dom"/>
</dbReference>
<feature type="transmembrane region" description="Helical" evidence="1">
    <location>
        <begin position="258"/>
        <end position="278"/>
    </location>
</feature>
<dbReference type="Proteomes" id="UP000603602">
    <property type="component" value="Unassembled WGS sequence"/>
</dbReference>
<dbReference type="InterPro" id="IPR000387">
    <property type="entry name" value="Tyr_Pase_dom"/>
</dbReference>
<feature type="transmembrane region" description="Helical" evidence="1">
    <location>
        <begin position="28"/>
        <end position="48"/>
    </location>
</feature>
<evidence type="ECO:0000313" key="3">
    <source>
        <dbReference type="EMBL" id="MBD8502883.1"/>
    </source>
</evidence>
<feature type="transmembrane region" description="Helical" evidence="1">
    <location>
        <begin position="171"/>
        <end position="189"/>
    </location>
</feature>
<evidence type="ECO:0000256" key="1">
    <source>
        <dbReference type="SAM" id="Phobius"/>
    </source>
</evidence>
<organism evidence="3 4">
    <name type="scientific">Thauera sedimentorum</name>
    <dbReference type="NCBI Taxonomy" id="2767595"/>
    <lineage>
        <taxon>Bacteria</taxon>
        <taxon>Pseudomonadati</taxon>
        <taxon>Pseudomonadota</taxon>
        <taxon>Betaproteobacteria</taxon>
        <taxon>Rhodocyclales</taxon>
        <taxon>Zoogloeaceae</taxon>
        <taxon>Thauera</taxon>
    </lineage>
</organism>
<accession>A0ABR9BA29</accession>
<dbReference type="PANTHER" id="PTHR47216">
    <property type="match status" value="1"/>
</dbReference>
<comment type="caution">
    <text evidence="3">The sequence shown here is derived from an EMBL/GenBank/DDBJ whole genome shotgun (WGS) entry which is preliminary data.</text>
</comment>
<sequence length="456" mass="49700">MTAQSGAVATLPADWGGTAGRICWRRSIGWLLLLGPFFFLSYGYANAVAADREIGTAVVFAWERQLPFWAWTIVPYWSIDLLYGLSFLYCRDRFTVDRHALRLLSVQVLSVACFLAFPLRFSFARPDTDGLFGLLFDVLMDFDQPYNQAPSLHIGLLVVIWIRFALGTQGLARLVVHGWAALIALSVLTTYQHHFIDVPTGALAGLLCVWLWPDRGASPLAGWRWTRDSTRRRLGAIYLGAASLLGAIALLGGGAALWLLWPAVALLLVALIHLGPGARGFQKHDGRPGVAARCLLAPYMLGAWLNSRWWTRGRRRADRVAGEVWLGRMPSAADLRAGRFGSLVDLTAELPAPRGNWRYVGLPWLDLVAPDARALLAVARHIETLSAEGPVLVCCALGFSRSACAVAAWLLLSARADGVDDAVAQVERARPGVVLGAAHRRALAACLVLIGAEEQP</sequence>
<evidence type="ECO:0000259" key="2">
    <source>
        <dbReference type="PROSITE" id="PS50056"/>
    </source>
</evidence>
<dbReference type="EMBL" id="JACYTO010000001">
    <property type="protein sequence ID" value="MBD8502883.1"/>
    <property type="molecule type" value="Genomic_DNA"/>
</dbReference>
<name>A0ABR9BA29_9RHOO</name>
<protein>
    <submittedName>
        <fullName evidence="3">Phosphatase PAP2/dual specificity phosphatase family protein</fullName>
    </submittedName>
</protein>
<feature type="domain" description="Tyrosine specific protein phosphatases" evidence="2">
    <location>
        <begin position="373"/>
        <end position="441"/>
    </location>
</feature>
<dbReference type="RefSeq" id="WP_187717630.1">
    <property type="nucleotide sequence ID" value="NZ_JACTAH010000001.1"/>
</dbReference>
<feature type="transmembrane region" description="Helical" evidence="1">
    <location>
        <begin position="195"/>
        <end position="213"/>
    </location>
</feature>
<keyword evidence="1" id="KW-0812">Transmembrane</keyword>
<feature type="transmembrane region" description="Helical" evidence="1">
    <location>
        <begin position="146"/>
        <end position="164"/>
    </location>
</feature>
<dbReference type="InterPro" id="IPR000340">
    <property type="entry name" value="Dual-sp_phosphatase_cat-dom"/>
</dbReference>
<dbReference type="Pfam" id="PF00782">
    <property type="entry name" value="DSPc"/>
    <property type="match status" value="1"/>
</dbReference>
<keyword evidence="1" id="KW-0472">Membrane</keyword>
<feature type="transmembrane region" description="Helical" evidence="1">
    <location>
        <begin position="101"/>
        <end position="121"/>
    </location>
</feature>
<dbReference type="SMART" id="SM00195">
    <property type="entry name" value="DSPc"/>
    <property type="match status" value="1"/>
</dbReference>
<gene>
    <name evidence="3" type="ORF">IFO67_08315</name>
</gene>
<reference evidence="4" key="1">
    <citation type="submission" date="2023-07" db="EMBL/GenBank/DDBJ databases">
        <title>Thauera sp. CAU 1555 isolated from sand of Yaerae Beach.</title>
        <authorList>
            <person name="Kim W."/>
        </authorList>
    </citation>
    <scope>NUCLEOTIDE SEQUENCE [LARGE SCALE GENOMIC DNA]</scope>
    <source>
        <strain evidence="4">CAU 1555</strain>
    </source>
</reference>
<dbReference type="InterPro" id="IPR029021">
    <property type="entry name" value="Prot-tyrosine_phosphatase-like"/>
</dbReference>
<dbReference type="Gene3D" id="3.90.190.10">
    <property type="entry name" value="Protein tyrosine phosphatase superfamily"/>
    <property type="match status" value="1"/>
</dbReference>
<dbReference type="PROSITE" id="PS50056">
    <property type="entry name" value="TYR_PHOSPHATASE_2"/>
    <property type="match status" value="1"/>
</dbReference>
<dbReference type="CDD" id="cd03386">
    <property type="entry name" value="PAP2_Aur1_like"/>
    <property type="match status" value="1"/>
</dbReference>
<keyword evidence="4" id="KW-1185">Reference proteome</keyword>
<proteinExistence type="predicted"/>